<keyword evidence="1" id="KW-0732">Signal</keyword>
<dbReference type="Proteomes" id="UP000185598">
    <property type="component" value="Unassembled WGS sequence"/>
</dbReference>
<evidence type="ECO:0000313" key="5">
    <source>
        <dbReference type="Proteomes" id="UP000185598"/>
    </source>
</evidence>
<reference evidence="3 6" key="2">
    <citation type="submission" date="2020-08" db="EMBL/GenBank/DDBJ databases">
        <title>Genomic Encyclopedia of Type Strains, Phase IV (KMG-IV): sequencing the most valuable type-strain genomes for metagenomic binning, comparative biology and taxonomic classification.</title>
        <authorList>
            <person name="Goeker M."/>
        </authorList>
    </citation>
    <scope>NUCLEOTIDE SEQUENCE [LARGE SCALE GENOMIC DNA]</scope>
    <source>
        <strain evidence="3 6">DSM 100021</strain>
    </source>
</reference>
<accession>A0A1Q8ZYU2</accession>
<dbReference type="EMBL" id="MKIN01000027">
    <property type="protein sequence ID" value="OLP47505.1"/>
    <property type="molecule type" value="Genomic_DNA"/>
</dbReference>
<keyword evidence="5" id="KW-1185">Reference proteome</keyword>
<dbReference type="PANTHER" id="PTHR43037">
    <property type="entry name" value="UNNAMED PRODUCT-RELATED"/>
    <property type="match status" value="1"/>
</dbReference>
<dbReference type="Proteomes" id="UP000544107">
    <property type="component" value="Unassembled WGS sequence"/>
</dbReference>
<dbReference type="AlphaFoldDB" id="A0A1Q8ZYU2"/>
<evidence type="ECO:0000256" key="1">
    <source>
        <dbReference type="ARBA" id="ARBA00022729"/>
    </source>
</evidence>
<gene>
    <name evidence="4" type="ORF">BJF91_03600</name>
    <name evidence="3" type="ORF">GGQ71_001816</name>
</gene>
<name>A0A1Q8ZYU2_9HYPH</name>
<dbReference type="GO" id="GO:0016787">
    <property type="term" value="F:hydrolase activity"/>
    <property type="evidence" value="ECO:0007669"/>
    <property type="project" value="UniProtKB-KW"/>
</dbReference>
<protein>
    <submittedName>
        <fullName evidence="3">Poly(Hydroxyalkanoate) depolymerase family esterase</fullName>
    </submittedName>
</protein>
<dbReference type="RefSeq" id="WP_075616684.1">
    <property type="nucleotide sequence ID" value="NZ_JACIED010000002.1"/>
</dbReference>
<dbReference type="STRING" id="887144.BJF91_03600"/>
<comment type="caution">
    <text evidence="4">The sequence shown here is derived from an EMBL/GenBank/DDBJ whole genome shotgun (WGS) entry which is preliminary data.</text>
</comment>
<keyword evidence="2" id="KW-0378">Hydrolase</keyword>
<reference evidence="4 5" key="1">
    <citation type="submission" date="2016-09" db="EMBL/GenBank/DDBJ databases">
        <title>Rhizobium oryziradicis sp. nov., isolated from the root of rice.</title>
        <authorList>
            <person name="Zhao J."/>
            <person name="Zhang X."/>
        </authorList>
    </citation>
    <scope>NUCLEOTIDE SEQUENCE [LARGE SCALE GENOMIC DNA]</scope>
    <source>
        <strain evidence="4 5">14971</strain>
    </source>
</reference>
<dbReference type="InterPro" id="IPR029058">
    <property type="entry name" value="AB_hydrolase_fold"/>
</dbReference>
<evidence type="ECO:0000313" key="4">
    <source>
        <dbReference type="EMBL" id="OLP47505.1"/>
    </source>
</evidence>
<dbReference type="InterPro" id="IPR050955">
    <property type="entry name" value="Plant_Biomass_Hydrol_Est"/>
</dbReference>
<dbReference type="EMBL" id="JACIED010000002">
    <property type="protein sequence ID" value="MBB4007553.1"/>
    <property type="molecule type" value="Genomic_DNA"/>
</dbReference>
<evidence type="ECO:0000256" key="2">
    <source>
        <dbReference type="ARBA" id="ARBA00022801"/>
    </source>
</evidence>
<dbReference type="Gene3D" id="3.40.50.1820">
    <property type="entry name" value="alpha/beta hydrolase"/>
    <property type="match status" value="1"/>
</dbReference>
<dbReference type="GO" id="GO:0005576">
    <property type="term" value="C:extracellular region"/>
    <property type="evidence" value="ECO:0007669"/>
    <property type="project" value="InterPro"/>
</dbReference>
<dbReference type="Pfam" id="PF10503">
    <property type="entry name" value="Esterase_PHB"/>
    <property type="match status" value="1"/>
</dbReference>
<dbReference type="OrthoDB" id="9767239at2"/>
<dbReference type="InterPro" id="IPR010126">
    <property type="entry name" value="Esterase_phb"/>
</dbReference>
<dbReference type="NCBIfam" id="TIGR01840">
    <property type="entry name" value="esterase_phb"/>
    <property type="match status" value="1"/>
</dbReference>
<dbReference type="SUPFAM" id="SSF53474">
    <property type="entry name" value="alpha/beta-Hydrolases"/>
    <property type="match status" value="1"/>
</dbReference>
<evidence type="ECO:0000313" key="6">
    <source>
        <dbReference type="Proteomes" id="UP000544107"/>
    </source>
</evidence>
<proteinExistence type="predicted"/>
<evidence type="ECO:0000313" key="3">
    <source>
        <dbReference type="EMBL" id="MBB4007553.1"/>
    </source>
</evidence>
<sequence length="349" mass="37231">MRLNVPKSMAAVVRRQKKLQKAFVELIDGAAPATKSSTPPKASVSKARRAAPAPLAEVTSFGSNPGHLRMMCYVPPGLEAGAPLVVVLHGCGQTAQEFDEGSGWSRLAGQHGFALLYPEQRSSNNPNGCFNWFRPSAVARDRGETGSVRQMIDAMVEAHSLDANRVFIMGLSAGGALTAAALAAYPEVFSAGAVVAGLPVGGARDAMNALGLMHSGTTKTPEEWAQLVFQAAPEGQQWPRISIWQGREDDVVHQKNADSLVIQWLAVHGLLGGQAQPVRYGRDDGYVWRDETGAVKVEYALLNNHGHGLPIKPVEGRAMPYMLASDMHLPSLLVESWGLGTAAGKRKVA</sequence>
<dbReference type="PANTHER" id="PTHR43037:SF1">
    <property type="entry name" value="BLL1128 PROTEIN"/>
    <property type="match status" value="1"/>
</dbReference>
<organism evidence="4 5">
    <name type="scientific">Allorhizobium taibaishanense</name>
    <dbReference type="NCBI Taxonomy" id="887144"/>
    <lineage>
        <taxon>Bacteria</taxon>
        <taxon>Pseudomonadati</taxon>
        <taxon>Pseudomonadota</taxon>
        <taxon>Alphaproteobacteria</taxon>
        <taxon>Hyphomicrobiales</taxon>
        <taxon>Rhizobiaceae</taxon>
        <taxon>Rhizobium/Agrobacterium group</taxon>
        <taxon>Allorhizobium</taxon>
    </lineage>
</organism>